<dbReference type="Proteomes" id="UP000189339">
    <property type="component" value="Unassembled WGS sequence"/>
</dbReference>
<dbReference type="SMART" id="SM00028">
    <property type="entry name" value="TPR"/>
    <property type="match status" value="4"/>
</dbReference>
<comment type="caution">
    <text evidence="1">The sequence shown here is derived from an EMBL/GenBank/DDBJ whole genome shotgun (WGS) entry which is preliminary data.</text>
</comment>
<evidence type="ECO:0000313" key="2">
    <source>
        <dbReference type="Proteomes" id="UP000189339"/>
    </source>
</evidence>
<gene>
    <name evidence="1" type="ORF">BTO32_00930</name>
</gene>
<dbReference type="SUPFAM" id="SSF53335">
    <property type="entry name" value="S-adenosyl-L-methionine-dependent methyltransferases"/>
    <property type="match status" value="1"/>
</dbReference>
<reference evidence="1 2" key="1">
    <citation type="submission" date="2016-12" db="EMBL/GenBank/DDBJ databases">
        <title>Marinobacter lutaoensis whole genome sequencing.</title>
        <authorList>
            <person name="Verma A."/>
            <person name="Krishnamurthi S."/>
        </authorList>
    </citation>
    <scope>NUCLEOTIDE SEQUENCE [LARGE SCALE GENOMIC DNA]</scope>
    <source>
        <strain evidence="1 2">T5054</strain>
    </source>
</reference>
<dbReference type="RefSeq" id="WP_076722571.1">
    <property type="nucleotide sequence ID" value="NZ_MSCW01000001.1"/>
</dbReference>
<dbReference type="Pfam" id="PF14559">
    <property type="entry name" value="TPR_19"/>
    <property type="match status" value="1"/>
</dbReference>
<dbReference type="STRING" id="135739.BTO32_00930"/>
<accession>A0A1V2DXG3</accession>
<evidence type="ECO:0000313" key="1">
    <source>
        <dbReference type="EMBL" id="ONF45076.1"/>
    </source>
</evidence>
<name>A0A1V2DXG3_9GAMM</name>
<sequence>MHAHHRQQTSRTTPAEAARLVVEANEAYNESNRRGLGYVQRLRARQACREHLNRALALDPDHPAALGLLGRVEMDDGHLEQARTLFTASLERQPEQPQQYCNLGYWALRTERPALAEQYFLQALALDRQSAAAFCGMAHAKRQQGQFDVAYLHYRKLLETGADWDSIYAGMLTCARHLEVHQADTALALDAIALLQRDGLPHQDIARFVGAILHQQYDLDNPDAAVLLDAAAGDELLLLALRKLLIPNPAIEELVVLLRRAIVAEVAQTVTLRDELQPLALAIAQYADRSGYALIAQDDEERLVAAINQSLEAQFALGEEQDALIGSLMISAMYGALFHQGFAVHLGQWSLTDWPLALQPVMAASYYHRAEEEAVKQNFAEKAEELCLDTVDQPQAWPVWSDLAYHNESSLKTILAQELGLATDRLPATVRILVCGAQSGQRALELARYLDDVEVVAVDESLANVAKATRMAEQLKLENIVFWPWSVAQRFVADGHQVHWVEVGRLPSPAMTELSLTALINDVTAAGGVVHLHTALAEQTAGDRQIRRLIAEHRLEATRANVRRLRRMVLTNPADDTWAELLADDDFYSLGGCRDRWFRPQDANQLRELLALLSNEVEWKLVKARDTDGHRLATLPVQRQIQAEALGSEVQSLMGQNLSVYFQRRR</sequence>
<dbReference type="InterPro" id="IPR019734">
    <property type="entry name" value="TPR_rpt"/>
</dbReference>
<keyword evidence="2" id="KW-1185">Reference proteome</keyword>
<dbReference type="OrthoDB" id="649979at2"/>
<dbReference type="AlphaFoldDB" id="A0A1V2DXG3"/>
<dbReference type="SUPFAM" id="SSF48452">
    <property type="entry name" value="TPR-like"/>
    <property type="match status" value="1"/>
</dbReference>
<dbReference type="InterPro" id="IPR029063">
    <property type="entry name" value="SAM-dependent_MTases_sf"/>
</dbReference>
<proteinExistence type="predicted"/>
<protein>
    <submittedName>
        <fullName evidence="1">Uncharacterized protein</fullName>
    </submittedName>
</protein>
<dbReference type="Pfam" id="PF13181">
    <property type="entry name" value="TPR_8"/>
    <property type="match status" value="1"/>
</dbReference>
<organism evidence="1 2">
    <name type="scientific">Marinobacter lutaoensis</name>
    <dbReference type="NCBI Taxonomy" id="135739"/>
    <lineage>
        <taxon>Bacteria</taxon>
        <taxon>Pseudomonadati</taxon>
        <taxon>Pseudomonadota</taxon>
        <taxon>Gammaproteobacteria</taxon>
        <taxon>Pseudomonadales</taxon>
        <taxon>Marinobacteraceae</taxon>
        <taxon>Marinobacter</taxon>
    </lineage>
</organism>
<dbReference type="EMBL" id="MSCW01000001">
    <property type="protein sequence ID" value="ONF45076.1"/>
    <property type="molecule type" value="Genomic_DNA"/>
</dbReference>
<dbReference type="Gene3D" id="3.40.50.150">
    <property type="entry name" value="Vaccinia Virus protein VP39"/>
    <property type="match status" value="1"/>
</dbReference>
<dbReference type="InterPro" id="IPR011990">
    <property type="entry name" value="TPR-like_helical_dom_sf"/>
</dbReference>
<dbReference type="Gene3D" id="1.25.40.10">
    <property type="entry name" value="Tetratricopeptide repeat domain"/>
    <property type="match status" value="1"/>
</dbReference>